<feature type="compositionally biased region" description="Basic and acidic residues" evidence="5">
    <location>
        <begin position="636"/>
        <end position="648"/>
    </location>
</feature>
<evidence type="ECO:0000256" key="1">
    <source>
        <dbReference type="ARBA" id="ARBA00004123"/>
    </source>
</evidence>
<dbReference type="AlphaFoldDB" id="A0AAN6EZM5"/>
<evidence type="ECO:0000259" key="6">
    <source>
        <dbReference type="Pfam" id="PF08167"/>
    </source>
</evidence>
<feature type="region of interest" description="Disordered" evidence="5">
    <location>
        <begin position="596"/>
        <end position="667"/>
    </location>
</feature>
<dbReference type="InterPro" id="IPR011989">
    <property type="entry name" value="ARM-like"/>
</dbReference>
<comment type="subcellular location">
    <subcellularLocation>
        <location evidence="1">Nucleus</location>
    </subcellularLocation>
</comment>
<feature type="compositionally biased region" description="Polar residues" evidence="5">
    <location>
        <begin position="598"/>
        <end position="608"/>
    </location>
</feature>
<evidence type="ECO:0000313" key="8">
    <source>
        <dbReference type="Proteomes" id="UP001161757"/>
    </source>
</evidence>
<feature type="region of interest" description="Disordered" evidence="5">
    <location>
        <begin position="759"/>
        <end position="793"/>
    </location>
</feature>
<proteinExistence type="inferred from homology"/>
<feature type="compositionally biased region" description="Acidic residues" evidence="5">
    <location>
        <begin position="783"/>
        <end position="793"/>
    </location>
</feature>
<evidence type="ECO:0000313" key="7">
    <source>
        <dbReference type="EMBL" id="KAJ8992757.1"/>
    </source>
</evidence>
<name>A0AAN6EZM5_EXODE</name>
<protein>
    <recommendedName>
        <fullName evidence="3">Pre-rRNA-processing protein RIX1</fullName>
    </recommendedName>
</protein>
<dbReference type="SUPFAM" id="SSF48371">
    <property type="entry name" value="ARM repeat"/>
    <property type="match status" value="1"/>
</dbReference>
<comment type="similarity">
    <text evidence="2">Belongs to the RIX1/PELP1 family.</text>
</comment>
<dbReference type="Gene3D" id="1.25.10.10">
    <property type="entry name" value="Leucine-rich Repeat Variant"/>
    <property type="match status" value="1"/>
</dbReference>
<keyword evidence="4" id="KW-0539">Nucleus</keyword>
<evidence type="ECO:0000256" key="2">
    <source>
        <dbReference type="ARBA" id="ARBA00010511"/>
    </source>
</evidence>
<dbReference type="Pfam" id="PF08167">
    <property type="entry name" value="RIX1"/>
    <property type="match status" value="1"/>
</dbReference>
<sequence length="793" mass="85364">MTFSTMQADSSLRAITNRLTVTPVEDLPRICGILANQLANCSLESHFSESKANKSSVVTHKLKTRISSLLQDRSVSGRLSAAVLVKAVVENGGQIVLLGSESWARGLLGCLNKADPASVKVVYLMTLTRIFVLTQNQPQLLREITTPLLPQFIKTCLGLIKPVGTHNDVRPSQVSSPLLDCVLSCWAQLLPQHATLFRPEAGRIRSVCYTLLGDEVSLASSRNAAARLLCLLSSCAPKNSFSQEWSRMAMDIINSAQETADVLFRAVVEEYESNDSSRQKTVAKQDFSVEVRVDGNDSIGLQPWNGLYSGCLRLSTLLSLLATFLSTPTPQPVAVPVGAIMDLVGRITAVTVPPNFDSLRYHRDASKEEKEELRLILPSLHVACLDLLHTMCTTYGQVLLSAFGDVAAQAAGLLQALPYHGGVRRAVYDLFGDLLERSSSKDLGLSRESFSALVTECCHDLKRSIPDVNAESAVTDTMDAALKPKTAPAGHNNQGQWATDSRVRRDSCIYASAWNLLPKILQHGAVPVITRQLRVEMDRLAVLLDHRQAMFASVMRPVLSKGGKASSPSLLPFLARSAGNDLAIEALLRPRMPVISTGAPTELNTPAAQQSTDQDSGSEESDDGQESDVLSQTDNTPEKHDSSPHEGSGETAGSSKEVDVVAGVEDTTTRKRTLVDIDDTTDTSADVQEVAGEREAKRLRPEEVLADISSQTTSEKISVQDVVMEGDAAATASTSLFHGGAQNSSGFATATETIVLGPSTAPVAVQDGDDSDDSEIPTIDVGFDTDEEEDEEE</sequence>
<dbReference type="PANTHER" id="PTHR34105">
    <property type="entry name" value="PROLINE-, GLUTAMIC ACID- AND LEUCINE-RICH PROTEIN 1"/>
    <property type="match status" value="1"/>
</dbReference>
<comment type="caution">
    <text evidence="7">The sequence shown here is derived from an EMBL/GenBank/DDBJ whole genome shotgun (WGS) entry which is preliminary data.</text>
</comment>
<dbReference type="GO" id="GO:0006364">
    <property type="term" value="P:rRNA processing"/>
    <property type="evidence" value="ECO:0007669"/>
    <property type="project" value="TreeGrafter"/>
</dbReference>
<organism evidence="7 8">
    <name type="scientific">Exophiala dermatitidis</name>
    <name type="common">Black yeast-like fungus</name>
    <name type="synonym">Wangiella dermatitidis</name>
    <dbReference type="NCBI Taxonomy" id="5970"/>
    <lineage>
        <taxon>Eukaryota</taxon>
        <taxon>Fungi</taxon>
        <taxon>Dikarya</taxon>
        <taxon>Ascomycota</taxon>
        <taxon>Pezizomycotina</taxon>
        <taxon>Eurotiomycetes</taxon>
        <taxon>Chaetothyriomycetidae</taxon>
        <taxon>Chaetothyriales</taxon>
        <taxon>Herpotrichiellaceae</taxon>
        <taxon>Exophiala</taxon>
    </lineage>
</organism>
<feature type="compositionally biased region" description="Acidic residues" evidence="5">
    <location>
        <begin position="616"/>
        <end position="626"/>
    </location>
</feature>
<accession>A0AAN6EZM5</accession>
<evidence type="ECO:0000256" key="5">
    <source>
        <dbReference type="SAM" id="MobiDB-lite"/>
    </source>
</evidence>
<gene>
    <name evidence="7" type="ORF">HRR80_002803</name>
</gene>
<dbReference type="PANTHER" id="PTHR34105:SF1">
    <property type="entry name" value="PROLINE-, GLUTAMIC ACID- AND LEUCINE-RICH PROTEIN 1"/>
    <property type="match status" value="1"/>
</dbReference>
<feature type="domain" description="Pre-rRNA-processing protein RIX1 N-terminal" evidence="6">
    <location>
        <begin position="12"/>
        <end position="214"/>
    </location>
</feature>
<dbReference type="GO" id="GO:0005634">
    <property type="term" value="C:nucleus"/>
    <property type="evidence" value="ECO:0007669"/>
    <property type="project" value="UniProtKB-SubCell"/>
</dbReference>
<dbReference type="EMBL" id="JAJGCB010000004">
    <property type="protein sequence ID" value="KAJ8992757.1"/>
    <property type="molecule type" value="Genomic_DNA"/>
</dbReference>
<reference evidence="7" key="1">
    <citation type="submission" date="2023-01" db="EMBL/GenBank/DDBJ databases">
        <title>Exophiala dermititidis isolated from Cystic Fibrosis Patient.</title>
        <authorList>
            <person name="Kurbessoian T."/>
            <person name="Crocker A."/>
            <person name="Murante D."/>
            <person name="Hogan D.A."/>
            <person name="Stajich J.E."/>
        </authorList>
    </citation>
    <scope>NUCLEOTIDE SEQUENCE</scope>
    <source>
        <strain evidence="7">Ex8</strain>
    </source>
</reference>
<evidence type="ECO:0000256" key="3">
    <source>
        <dbReference type="ARBA" id="ARBA00021502"/>
    </source>
</evidence>
<evidence type="ECO:0000256" key="4">
    <source>
        <dbReference type="ARBA" id="ARBA00023242"/>
    </source>
</evidence>
<dbReference type="InterPro" id="IPR012583">
    <property type="entry name" value="RIX1_N"/>
</dbReference>
<dbReference type="InterPro" id="IPR016024">
    <property type="entry name" value="ARM-type_fold"/>
</dbReference>
<dbReference type="Proteomes" id="UP001161757">
    <property type="component" value="Unassembled WGS sequence"/>
</dbReference>